<proteinExistence type="predicted"/>
<name>A0A1G1VNF5_9BACT</name>
<keyword evidence="1" id="KW-0547">Nucleotide-binding</keyword>
<dbReference type="PROSITE" id="PS50975">
    <property type="entry name" value="ATP_GRASP"/>
    <property type="match status" value="1"/>
</dbReference>
<evidence type="ECO:0000313" key="3">
    <source>
        <dbReference type="EMBL" id="OGY16930.1"/>
    </source>
</evidence>
<keyword evidence="1" id="KW-0067">ATP-binding</keyword>
<organism evidence="3 4">
    <name type="scientific">Candidatus Chisholmbacteria bacterium RIFCSPHIGHO2_01_FULL_49_18</name>
    <dbReference type="NCBI Taxonomy" id="1797590"/>
    <lineage>
        <taxon>Bacteria</taxon>
        <taxon>Candidatus Chisholmiibacteriota</taxon>
    </lineage>
</organism>
<dbReference type="SUPFAM" id="SSF56059">
    <property type="entry name" value="Glutathione synthetase ATP-binding domain-like"/>
    <property type="match status" value="1"/>
</dbReference>
<dbReference type="Proteomes" id="UP000179069">
    <property type="component" value="Unassembled WGS sequence"/>
</dbReference>
<dbReference type="GO" id="GO:0046872">
    <property type="term" value="F:metal ion binding"/>
    <property type="evidence" value="ECO:0007669"/>
    <property type="project" value="InterPro"/>
</dbReference>
<dbReference type="Gene3D" id="3.30.470.20">
    <property type="entry name" value="ATP-grasp fold, B domain"/>
    <property type="match status" value="1"/>
</dbReference>
<gene>
    <name evidence="3" type="ORF">A2785_02225</name>
</gene>
<protein>
    <recommendedName>
        <fullName evidence="2">ATP-grasp domain-containing protein</fullName>
    </recommendedName>
</protein>
<dbReference type="GO" id="GO:0005524">
    <property type="term" value="F:ATP binding"/>
    <property type="evidence" value="ECO:0007669"/>
    <property type="project" value="UniProtKB-UniRule"/>
</dbReference>
<dbReference type="AlphaFoldDB" id="A0A1G1VNF5"/>
<sequence>MRTIQSVEDVQEALQGLRPVVGMGVTAFPRIGVVNLLPNFELLCILDSTDLSWLKRTVKVTSVKRDFTGRVEKLNTLALLQLRSTQRYLRSLGEHPSLFLYKSSKKIEELADRNGYRLLVNRSDVRDVYEDKWEFRRIAREIAFPLPAGEQLPIDDFSRDVFGKLQEKLGTDLVFQITDYSKGGGVGTFFVSDVKGFDAFIGFVGRRRQAGRDLQRLNVTKRISGESASISGCVTRYGVLTSRIQRQIVDVPEVVGYHGRSGVFCGHDWGERYGSTLEGKARSLVCKLGEQMFARGYRGIFGLDLVVNRSNDEVWPIECNSRYTGAFPVYSMLQEQAGAIPIDAWHLLEFSGVEYRMDVGAVQRSYDQAMTGAQLLLHNLERRNVTVRGSVKPGFYRLTGPGLVNIKWVRGGYSVADLESDLEFVLTDGVPRAGELLKPGSRIGRVIFKRNVMEDRGNQLQPDIRQTMKSLYRLYKLEKSKQRG</sequence>
<comment type="caution">
    <text evidence="3">The sequence shown here is derived from an EMBL/GenBank/DDBJ whole genome shotgun (WGS) entry which is preliminary data.</text>
</comment>
<evidence type="ECO:0000313" key="4">
    <source>
        <dbReference type="Proteomes" id="UP000179069"/>
    </source>
</evidence>
<dbReference type="InterPro" id="IPR011761">
    <property type="entry name" value="ATP-grasp"/>
</dbReference>
<feature type="domain" description="ATP-grasp" evidence="2">
    <location>
        <begin position="136"/>
        <end position="351"/>
    </location>
</feature>
<evidence type="ECO:0000259" key="2">
    <source>
        <dbReference type="PROSITE" id="PS50975"/>
    </source>
</evidence>
<reference evidence="3 4" key="1">
    <citation type="journal article" date="2016" name="Nat. Commun.">
        <title>Thousands of microbial genomes shed light on interconnected biogeochemical processes in an aquifer system.</title>
        <authorList>
            <person name="Anantharaman K."/>
            <person name="Brown C.T."/>
            <person name="Hug L.A."/>
            <person name="Sharon I."/>
            <person name="Castelle C.J."/>
            <person name="Probst A.J."/>
            <person name="Thomas B.C."/>
            <person name="Singh A."/>
            <person name="Wilkins M.J."/>
            <person name="Karaoz U."/>
            <person name="Brodie E.L."/>
            <person name="Williams K.H."/>
            <person name="Hubbard S.S."/>
            <person name="Banfield J.F."/>
        </authorList>
    </citation>
    <scope>NUCLEOTIDE SEQUENCE [LARGE SCALE GENOMIC DNA]</scope>
</reference>
<accession>A0A1G1VNF5</accession>
<evidence type="ECO:0000256" key="1">
    <source>
        <dbReference type="PROSITE-ProRule" id="PRU00409"/>
    </source>
</evidence>
<dbReference type="EMBL" id="MHCI01000008">
    <property type="protein sequence ID" value="OGY16930.1"/>
    <property type="molecule type" value="Genomic_DNA"/>
</dbReference>